<sequence length="249" mass="27176">TFPPDTIIGAGDYMVVASAPELLLNQAPLGALVFGPFTGKLSNNGETLYLVNNSGRLLNEMRYRDSGDWPVAPDGAGVSLAKLNPDRESDNPANWTWSEQVGGSPGAENFSSSEAPIRLVRFNEMASVTDDVFYLELVNIGDTTLNLNDLHIEVQGSIEATYECSDMMLESGNTFWLGEADLGFIPDEGDRVFLWSTDKHLLDAVLADDTLRGRYPDGTGQWLYPAAATWGAPNVFAICQDIVINEIMY</sequence>
<evidence type="ECO:0000313" key="2">
    <source>
        <dbReference type="EMBL" id="GAI06923.1"/>
    </source>
</evidence>
<feature type="compositionally biased region" description="Polar residues" evidence="1">
    <location>
        <begin position="91"/>
        <end position="101"/>
    </location>
</feature>
<accession>X1KJQ8</accession>
<feature type="non-terminal residue" evidence="2">
    <location>
        <position position="249"/>
    </location>
</feature>
<name>X1KJQ8_9ZZZZ</name>
<protein>
    <recommendedName>
        <fullName evidence="3">LTD domain-containing protein</fullName>
    </recommendedName>
</protein>
<proteinExistence type="predicted"/>
<gene>
    <name evidence="2" type="ORF">S06H3_21573</name>
</gene>
<feature type="non-terminal residue" evidence="2">
    <location>
        <position position="1"/>
    </location>
</feature>
<evidence type="ECO:0000256" key="1">
    <source>
        <dbReference type="SAM" id="MobiDB-lite"/>
    </source>
</evidence>
<organism evidence="2">
    <name type="scientific">marine sediment metagenome</name>
    <dbReference type="NCBI Taxonomy" id="412755"/>
    <lineage>
        <taxon>unclassified sequences</taxon>
        <taxon>metagenomes</taxon>
        <taxon>ecological metagenomes</taxon>
    </lineage>
</organism>
<evidence type="ECO:0008006" key="3">
    <source>
        <dbReference type="Google" id="ProtNLM"/>
    </source>
</evidence>
<reference evidence="2" key="1">
    <citation type="journal article" date="2014" name="Front. Microbiol.">
        <title>High frequency of phylogenetically diverse reductive dehalogenase-homologous genes in deep subseafloor sedimentary metagenomes.</title>
        <authorList>
            <person name="Kawai M."/>
            <person name="Futagami T."/>
            <person name="Toyoda A."/>
            <person name="Takaki Y."/>
            <person name="Nishi S."/>
            <person name="Hori S."/>
            <person name="Arai W."/>
            <person name="Tsubouchi T."/>
            <person name="Morono Y."/>
            <person name="Uchiyama I."/>
            <person name="Ito T."/>
            <person name="Fujiyama A."/>
            <person name="Inagaki F."/>
            <person name="Takami H."/>
        </authorList>
    </citation>
    <scope>NUCLEOTIDE SEQUENCE</scope>
    <source>
        <strain evidence="2">Expedition CK06-06</strain>
    </source>
</reference>
<dbReference type="EMBL" id="BARV01011356">
    <property type="protein sequence ID" value="GAI06923.1"/>
    <property type="molecule type" value="Genomic_DNA"/>
</dbReference>
<comment type="caution">
    <text evidence="2">The sequence shown here is derived from an EMBL/GenBank/DDBJ whole genome shotgun (WGS) entry which is preliminary data.</text>
</comment>
<feature type="region of interest" description="Disordered" evidence="1">
    <location>
        <begin position="84"/>
        <end position="111"/>
    </location>
</feature>
<dbReference type="AlphaFoldDB" id="X1KJQ8"/>